<keyword evidence="1" id="KW-0479">Metal-binding</keyword>
<keyword evidence="2" id="KW-0560">Oxidoreductase</keyword>
<dbReference type="InterPro" id="IPR017896">
    <property type="entry name" value="4Fe4S_Fe-S-bd"/>
</dbReference>
<dbReference type="Gene3D" id="3.10.20.440">
    <property type="entry name" value="2Fe-2S iron-sulphur cluster binding domain, sarcosine oxidase, alpha subunit, N-terminal domain"/>
    <property type="match status" value="1"/>
</dbReference>
<dbReference type="Pfam" id="PF07992">
    <property type="entry name" value="Pyr_redox_2"/>
    <property type="match status" value="1"/>
</dbReference>
<dbReference type="SUPFAM" id="SSF54862">
    <property type="entry name" value="4Fe-4S ferredoxins"/>
    <property type="match status" value="1"/>
</dbReference>
<keyword evidence="4" id="KW-0411">Iron-sulfur</keyword>
<dbReference type="InterPro" id="IPR036188">
    <property type="entry name" value="FAD/NAD-bd_sf"/>
</dbReference>
<keyword evidence="3" id="KW-0408">Iron</keyword>
<dbReference type="GO" id="GO:0046872">
    <property type="term" value="F:metal ion binding"/>
    <property type="evidence" value="ECO:0007669"/>
    <property type="project" value="UniProtKB-KW"/>
</dbReference>
<dbReference type="RefSeq" id="WP_087862311.1">
    <property type="nucleotide sequence ID" value="NZ_LT859958.1"/>
</dbReference>
<dbReference type="Pfam" id="PF12838">
    <property type="entry name" value="Fer4_7"/>
    <property type="match status" value="1"/>
</dbReference>
<accession>A0A1Y6K424</accession>
<dbReference type="OrthoDB" id="9776839at2"/>
<dbReference type="EMBL" id="LT859958">
    <property type="protein sequence ID" value="SMX54472.1"/>
    <property type="molecule type" value="Genomic_DNA"/>
</dbReference>
<evidence type="ECO:0000313" key="8">
    <source>
        <dbReference type="Proteomes" id="UP000195514"/>
    </source>
</evidence>
<dbReference type="InterPro" id="IPR007419">
    <property type="entry name" value="BFD-like_2Fe2S-bd_dom"/>
</dbReference>
<dbReference type="CDD" id="cd00207">
    <property type="entry name" value="fer2"/>
    <property type="match status" value="1"/>
</dbReference>
<dbReference type="CDD" id="cd19946">
    <property type="entry name" value="GlpA-like_Fer2_BFD-like"/>
    <property type="match status" value="1"/>
</dbReference>
<feature type="domain" description="4Fe-4S ferredoxin-type" evidence="6">
    <location>
        <begin position="492"/>
        <end position="522"/>
    </location>
</feature>
<dbReference type="InterPro" id="IPR006058">
    <property type="entry name" value="2Fe2S_fd_BS"/>
</dbReference>
<feature type="domain" description="2Fe-2S ferredoxin-type" evidence="5">
    <location>
        <begin position="18"/>
        <end position="99"/>
    </location>
</feature>
<proteinExistence type="predicted"/>
<dbReference type="InterPro" id="IPR051691">
    <property type="entry name" value="Metab_Enz_Cyan_OpOx_G3PDH"/>
</dbReference>
<keyword evidence="8" id="KW-1185">Reference proteome</keyword>
<dbReference type="PROSITE" id="PS51379">
    <property type="entry name" value="4FE4S_FER_2"/>
    <property type="match status" value="1"/>
</dbReference>
<dbReference type="InterPro" id="IPR041854">
    <property type="entry name" value="BFD-like_2Fe2S-bd_dom_sf"/>
</dbReference>
<gene>
    <name evidence="7" type="ORF">CFX1CAM_1407</name>
</gene>
<dbReference type="Gene3D" id="3.50.50.60">
    <property type="entry name" value="FAD/NAD(P)-binding domain"/>
    <property type="match status" value="2"/>
</dbReference>
<dbReference type="KEGG" id="abat:CFX1CAM_1407"/>
<dbReference type="PANTHER" id="PTHR42949:SF3">
    <property type="entry name" value="ANAEROBIC GLYCEROL-3-PHOSPHATE DEHYDROGENASE SUBUNIT B"/>
    <property type="match status" value="1"/>
</dbReference>
<dbReference type="PROSITE" id="PS51085">
    <property type="entry name" value="2FE2S_FER_2"/>
    <property type="match status" value="1"/>
</dbReference>
<evidence type="ECO:0000259" key="5">
    <source>
        <dbReference type="PROSITE" id="PS51085"/>
    </source>
</evidence>
<name>A0A1Y6K424_9CHLR</name>
<evidence type="ECO:0000256" key="1">
    <source>
        <dbReference type="ARBA" id="ARBA00022723"/>
    </source>
</evidence>
<organism evidence="7 8">
    <name type="scientific">Candidatus Brevifilum fermentans</name>
    <dbReference type="NCBI Taxonomy" id="1986204"/>
    <lineage>
        <taxon>Bacteria</taxon>
        <taxon>Bacillati</taxon>
        <taxon>Chloroflexota</taxon>
        <taxon>Anaerolineae</taxon>
        <taxon>Anaerolineales</taxon>
        <taxon>Anaerolineaceae</taxon>
        <taxon>Candidatus Brevifilum</taxon>
    </lineage>
</organism>
<reference evidence="8" key="1">
    <citation type="submission" date="2017-05" db="EMBL/GenBank/DDBJ databases">
        <authorList>
            <person name="Kirkegaard R."/>
            <person name="Mcilroy J S."/>
        </authorList>
    </citation>
    <scope>NUCLEOTIDE SEQUENCE [LARGE SCALE GENOMIC DNA]</scope>
</reference>
<dbReference type="Gene3D" id="3.30.70.20">
    <property type="match status" value="1"/>
</dbReference>
<protein>
    <submittedName>
        <fullName evidence="7">Putative oxidoreductase</fullName>
    </submittedName>
</protein>
<dbReference type="SUPFAM" id="SSF54292">
    <property type="entry name" value="2Fe-2S ferredoxin-like"/>
    <property type="match status" value="1"/>
</dbReference>
<dbReference type="InterPro" id="IPR001041">
    <property type="entry name" value="2Fe-2S_ferredoxin-type"/>
</dbReference>
<dbReference type="InterPro" id="IPR017900">
    <property type="entry name" value="4Fe4S_Fe_S_CS"/>
</dbReference>
<dbReference type="Pfam" id="PF04324">
    <property type="entry name" value="Fer2_BFD"/>
    <property type="match status" value="1"/>
</dbReference>
<dbReference type="PROSITE" id="PS00198">
    <property type="entry name" value="4FE4S_FER_1"/>
    <property type="match status" value="1"/>
</dbReference>
<evidence type="ECO:0000313" key="7">
    <source>
        <dbReference type="EMBL" id="SMX54472.1"/>
    </source>
</evidence>
<dbReference type="InterPro" id="IPR042204">
    <property type="entry name" value="2Fe-2S-bd_N"/>
</dbReference>
<dbReference type="PRINTS" id="PR00368">
    <property type="entry name" value="FADPNR"/>
</dbReference>
<dbReference type="Proteomes" id="UP000195514">
    <property type="component" value="Chromosome I"/>
</dbReference>
<dbReference type="InterPro" id="IPR036010">
    <property type="entry name" value="2Fe-2S_ferredoxin-like_sf"/>
</dbReference>
<dbReference type="PRINTS" id="PR00469">
    <property type="entry name" value="PNDRDTASEII"/>
</dbReference>
<dbReference type="GO" id="GO:0016491">
    <property type="term" value="F:oxidoreductase activity"/>
    <property type="evidence" value="ECO:0007669"/>
    <property type="project" value="UniProtKB-KW"/>
</dbReference>
<evidence type="ECO:0000256" key="3">
    <source>
        <dbReference type="ARBA" id="ARBA00023004"/>
    </source>
</evidence>
<evidence type="ECO:0000259" key="6">
    <source>
        <dbReference type="PROSITE" id="PS51379"/>
    </source>
</evidence>
<dbReference type="AlphaFoldDB" id="A0A1Y6K424"/>
<evidence type="ECO:0000256" key="4">
    <source>
        <dbReference type="ARBA" id="ARBA00023014"/>
    </source>
</evidence>
<dbReference type="GO" id="GO:0051537">
    <property type="term" value="F:2 iron, 2 sulfur cluster binding"/>
    <property type="evidence" value="ECO:0007669"/>
    <property type="project" value="InterPro"/>
</dbReference>
<dbReference type="Pfam" id="PF13510">
    <property type="entry name" value="Fer2_4"/>
    <property type="match status" value="1"/>
</dbReference>
<evidence type="ECO:0000256" key="2">
    <source>
        <dbReference type="ARBA" id="ARBA00023002"/>
    </source>
</evidence>
<dbReference type="InterPro" id="IPR023753">
    <property type="entry name" value="FAD/NAD-binding_dom"/>
</dbReference>
<dbReference type="SUPFAM" id="SSF51905">
    <property type="entry name" value="FAD/NAD(P)-binding domain"/>
    <property type="match status" value="1"/>
</dbReference>
<dbReference type="PANTHER" id="PTHR42949">
    <property type="entry name" value="ANAEROBIC GLYCEROL-3-PHOSPHATE DEHYDROGENASE SUBUNIT B"/>
    <property type="match status" value="1"/>
</dbReference>
<sequence length="702" mass="76079">MSQNRITQHPILPVLPTETVEFFWKNETLQANAGETIASALIANGIDIFGYHPKDGSPQGLFCANGQCSQCMVLVDNRPIKSCMTKVQPGIHVMPLDGLPDISQLSASSVVDAESQATPVIEIPVLIIGGGPAGLSAANELGQLGIKTLLIDDKSQLGGKLVLQTHRFFGSTEAVYAGTRGIDIASKLADQVKAQASVEIWLETTALAIYEDKTVALWRTDPDEYILVKPEVLLVATGARERSLPFKGNTLPGIYGAGAFQTLVNRDLIKPADQLLIVGGGNVGLISGYHALQAGINVVALVEAMPKCGGYRVHEDKLARFNVPILTSHTILEARGKERVRQAIIARVDESFQPVPGTEKELTCDCILIAVGLDPVDEFIQKAQEVGLPVFSAGDAEEIAEASSAMFSGKITGLEIAQHLGIDIPPVPESWREFETILKSHPGEVLPIDHSSLHGQVFPVMHCRQEIPCDPCTSVCPYGLIVIDRQDIRGLPAYTIRDDKSCIACERCIAICPGLAITVVDFRKDPDQAMVSIPLEFAEQFIKAGDLVPLTDIEGNRLGEYPVIRVRTLRQFSHTLIVQVQVPADIATQVTGIQLNAGWSTSPVESDQYLETTEQDTIICRCEHVTAGEIRALIRSGVRDINQLKAATKATMGSCGGKTCLQLIKKIFREEGISLDEVTTPVQRPVFVEVPLEVIAKNFQEE</sequence>
<dbReference type="Gene3D" id="1.10.10.1100">
    <property type="entry name" value="BFD-like [2Fe-2S]-binding domain"/>
    <property type="match status" value="1"/>
</dbReference>
<dbReference type="PROSITE" id="PS00197">
    <property type="entry name" value="2FE2S_FER_1"/>
    <property type="match status" value="1"/>
</dbReference>